<dbReference type="AlphaFoldDB" id="E0XVQ8"/>
<proteinExistence type="predicted"/>
<dbReference type="PANTHER" id="PTHR43737:SF1">
    <property type="entry name" value="DUF1501 DOMAIN-CONTAINING PROTEIN"/>
    <property type="match status" value="1"/>
</dbReference>
<dbReference type="InterPro" id="IPR006311">
    <property type="entry name" value="TAT_signal"/>
</dbReference>
<dbReference type="PROSITE" id="PS51318">
    <property type="entry name" value="TAT"/>
    <property type="match status" value="1"/>
</dbReference>
<dbReference type="InterPro" id="IPR019546">
    <property type="entry name" value="TAT_signal_bac_arc"/>
</dbReference>
<dbReference type="EMBL" id="GU474890">
    <property type="protein sequence ID" value="ADI18499.1"/>
    <property type="molecule type" value="Genomic_DNA"/>
</dbReference>
<dbReference type="InterPro" id="IPR010869">
    <property type="entry name" value="DUF1501"/>
</dbReference>
<protein>
    <recommendedName>
        <fullName evidence="2">Sulfatase</fullName>
    </recommendedName>
</protein>
<reference evidence="1" key="1">
    <citation type="journal article" date="2011" name="Environ. Microbiol.">
        <title>Time-series analyses of Monterey Bay coastal microbial picoplankton using a 'genome proxy' microarray.</title>
        <authorList>
            <person name="Rich V.I."/>
            <person name="Pham V.D."/>
            <person name="Eppley J."/>
            <person name="Shi Y."/>
            <person name="DeLong E.F."/>
        </authorList>
    </citation>
    <scope>NUCLEOTIDE SEQUENCE</scope>
</reference>
<dbReference type="PANTHER" id="PTHR43737">
    <property type="entry name" value="BLL7424 PROTEIN"/>
    <property type="match status" value="1"/>
</dbReference>
<accession>E0XVQ8</accession>
<dbReference type="Pfam" id="PF07394">
    <property type="entry name" value="DUF1501"/>
    <property type="match status" value="1"/>
</dbReference>
<dbReference type="Gene3D" id="3.40.720.10">
    <property type="entry name" value="Alkaline Phosphatase, subunit A"/>
    <property type="match status" value="1"/>
</dbReference>
<dbReference type="InterPro" id="IPR017850">
    <property type="entry name" value="Alkaline_phosphatase_core_sf"/>
</dbReference>
<dbReference type="NCBIfam" id="TIGR01409">
    <property type="entry name" value="TAT_signal_seq"/>
    <property type="match status" value="1"/>
</dbReference>
<name>E0XVQ8_9BACT</name>
<evidence type="ECO:0000313" key="1">
    <source>
        <dbReference type="EMBL" id="ADI18499.1"/>
    </source>
</evidence>
<sequence>MVLSHQYFDEFGRDHHQRMNPRQQYYLTESRREFLKHTGFGIGALGLGSVINPSLFAEPVATGPTTTQQPHFKPRAKHVIYLHMVGAPSQLDLFSHKPELIKRNGQKCPDHMFKGKQLAFIRKHPTLMGTRFNFHRHGQGGIHLSEHLPNLGSVADDLCLVQSVRTNHFNHAPAQLFQHTGFGRFGRPGIGSWVNYGLGTENHNLPGYVVMITGSVAGAGNSLWGSGFLPTMHQGIEFRSSGDPVLFLSNPKGISGSDRREIVEGINFLNQQSLADVGDPEIATRIAQYELAFRMQTSVPELMDTSKESKTVHAMYGTQPGKASFANNCLLARRLVERGTRFVQLFDQGWDHHGDVFGNIPKKAKQIDQPIAALIRDLKQRGLLDETLIVLGAEFGRTPMQQSDRSKPGRDHHKEGFTILFAGGGVKGGTTFGDTDELGYQPADNPVHLHDVNATILHLLGLDHEKLTYKYQGRDFRLTDVHGHVIDRILA</sequence>
<dbReference type="SUPFAM" id="SSF53649">
    <property type="entry name" value="Alkaline phosphatase-like"/>
    <property type="match status" value="1"/>
</dbReference>
<evidence type="ECO:0008006" key="2">
    <source>
        <dbReference type="Google" id="ProtNLM"/>
    </source>
</evidence>
<organism evidence="1">
    <name type="scientific">uncultured Verrucomicrobiales bacterium HF4000_13K17</name>
    <dbReference type="NCBI Taxonomy" id="710998"/>
    <lineage>
        <taxon>Bacteria</taxon>
        <taxon>Pseudomonadati</taxon>
        <taxon>Verrucomicrobiota</taxon>
        <taxon>Verrucomicrobiia</taxon>
        <taxon>Verrucomicrobiales</taxon>
        <taxon>environmental samples</taxon>
    </lineage>
</organism>